<accession>A0ABT0WII4</accession>
<dbReference type="EMBL" id="JAMQCR010000003">
    <property type="protein sequence ID" value="MCM2536126.1"/>
    <property type="molecule type" value="Genomic_DNA"/>
</dbReference>
<dbReference type="GO" id="GO:0008483">
    <property type="term" value="F:transaminase activity"/>
    <property type="evidence" value="ECO:0007669"/>
    <property type="project" value="UniProtKB-KW"/>
</dbReference>
<dbReference type="Gene3D" id="3.90.1150.10">
    <property type="entry name" value="Aspartate Aminotransferase, domain 1"/>
    <property type="match status" value="1"/>
</dbReference>
<sequence>MAVAAGLAAMHVYDRDKVLENVNEQGPYLVDRLLELKQKHSYISDIRGRGLLIGMELVKDREHDQLFDPSEKAAETLNGIAMELGAVFYPGTGSIDGIKGEHLIISPPLNVTKEEIDEMVRILDRAFTIFKEQIRKDETYEITK</sequence>
<gene>
    <name evidence="2" type="ORF">NDK43_32365</name>
</gene>
<evidence type="ECO:0000313" key="3">
    <source>
        <dbReference type="Proteomes" id="UP001523262"/>
    </source>
</evidence>
<dbReference type="PANTHER" id="PTHR43094">
    <property type="entry name" value="AMINOTRANSFERASE"/>
    <property type="match status" value="1"/>
</dbReference>
<keyword evidence="2" id="KW-0032">Aminotransferase</keyword>
<organism evidence="2 3">
    <name type="scientific">Neobacillus pocheonensis</name>
    <dbReference type="NCBI Taxonomy" id="363869"/>
    <lineage>
        <taxon>Bacteria</taxon>
        <taxon>Bacillati</taxon>
        <taxon>Bacillota</taxon>
        <taxon>Bacilli</taxon>
        <taxon>Bacillales</taxon>
        <taxon>Bacillaceae</taxon>
        <taxon>Neobacillus</taxon>
    </lineage>
</organism>
<evidence type="ECO:0000313" key="2">
    <source>
        <dbReference type="EMBL" id="MCM2536126.1"/>
    </source>
</evidence>
<proteinExistence type="inferred from homology"/>
<reference evidence="2 3" key="1">
    <citation type="submission" date="2022-06" db="EMBL/GenBank/DDBJ databases">
        <authorList>
            <person name="Jeon C.O."/>
        </authorList>
    </citation>
    <scope>NUCLEOTIDE SEQUENCE [LARGE SCALE GENOMIC DNA]</scope>
    <source>
        <strain evidence="2 3">KCTC 13943</strain>
    </source>
</reference>
<comment type="similarity">
    <text evidence="1">Belongs to the class-III pyridoxal-phosphate-dependent aminotransferase family.</text>
</comment>
<comment type="caution">
    <text evidence="2">The sequence shown here is derived from an EMBL/GenBank/DDBJ whole genome shotgun (WGS) entry which is preliminary data.</text>
</comment>
<dbReference type="InterPro" id="IPR015422">
    <property type="entry name" value="PyrdxlP-dep_Trfase_small"/>
</dbReference>
<dbReference type="PANTHER" id="PTHR43094:SF1">
    <property type="entry name" value="AMINOTRANSFERASE CLASS-III"/>
    <property type="match status" value="1"/>
</dbReference>
<keyword evidence="2" id="KW-0808">Transferase</keyword>
<keyword evidence="3" id="KW-1185">Reference proteome</keyword>
<dbReference type="Pfam" id="PF00202">
    <property type="entry name" value="Aminotran_3"/>
    <property type="match status" value="1"/>
</dbReference>
<dbReference type="InterPro" id="IPR005814">
    <property type="entry name" value="Aminotrans_3"/>
</dbReference>
<dbReference type="SUPFAM" id="SSF53383">
    <property type="entry name" value="PLP-dependent transferases"/>
    <property type="match status" value="1"/>
</dbReference>
<name>A0ABT0WII4_9BACI</name>
<evidence type="ECO:0000256" key="1">
    <source>
        <dbReference type="ARBA" id="ARBA00008954"/>
    </source>
</evidence>
<protein>
    <submittedName>
        <fullName evidence="2">Aminotransferase class III-fold pyridoxal phosphate-dependent enzyme</fullName>
    </submittedName>
</protein>
<dbReference type="InterPro" id="IPR015424">
    <property type="entry name" value="PyrdxlP-dep_Trfase"/>
</dbReference>
<dbReference type="Proteomes" id="UP001523262">
    <property type="component" value="Unassembled WGS sequence"/>
</dbReference>